<dbReference type="InterPro" id="IPR027417">
    <property type="entry name" value="P-loop_NTPase"/>
</dbReference>
<feature type="domain" description="Dynamin N-terminal" evidence="2">
    <location>
        <begin position="58"/>
        <end position="216"/>
    </location>
</feature>
<evidence type="ECO:0000259" key="2">
    <source>
        <dbReference type="Pfam" id="PF00350"/>
    </source>
</evidence>
<gene>
    <name evidence="3" type="ORF">P378_05605</name>
</gene>
<dbReference type="EMBL" id="AWQQ01000037">
    <property type="protein sequence ID" value="PHJ39071.1"/>
    <property type="molecule type" value="Genomic_DNA"/>
</dbReference>
<feature type="coiled-coil region" evidence="1">
    <location>
        <begin position="364"/>
        <end position="391"/>
    </location>
</feature>
<dbReference type="PANTHER" id="PTHR43681">
    <property type="entry name" value="TRANSMEMBRANE GTPASE FZO"/>
    <property type="match status" value="1"/>
</dbReference>
<keyword evidence="4" id="KW-1185">Reference proteome</keyword>
<feature type="coiled-coil region" evidence="1">
    <location>
        <begin position="568"/>
        <end position="595"/>
    </location>
</feature>
<reference evidence="3 4" key="1">
    <citation type="submission" date="2013-09" db="EMBL/GenBank/DDBJ databases">
        <title>Biodegradation of hydrocarbons in the deep terrestrial subsurface : characterization of a microbial consortium composed of two Desulfotomaculum species originating from a deep geological formation.</title>
        <authorList>
            <person name="Aullo T."/>
            <person name="Berlendis S."/>
            <person name="Lascourreges J.-F."/>
            <person name="Dessort D."/>
            <person name="Saint-Laurent S."/>
            <person name="Schraauwers B."/>
            <person name="Mas J."/>
            <person name="Magot M."/>
            <person name="Ranchou-Peyruse A."/>
        </authorList>
    </citation>
    <scope>NUCLEOTIDE SEQUENCE [LARGE SCALE GENOMIC DNA]</scope>
    <source>
        <strain evidence="3 4">Bs107</strain>
    </source>
</reference>
<name>A0A2C6L3E8_9FIRM</name>
<dbReference type="SUPFAM" id="SSF52540">
    <property type="entry name" value="P-loop containing nucleoside triphosphate hydrolases"/>
    <property type="match status" value="1"/>
</dbReference>
<dbReference type="Gene3D" id="3.40.50.300">
    <property type="entry name" value="P-loop containing nucleotide triphosphate hydrolases"/>
    <property type="match status" value="1"/>
</dbReference>
<accession>A0A2C6L3E8</accession>
<sequence>MCLKKGMVIKMNHFRANGEELLACLGELAALARERQQPGLANYLEQQAQKLRDNRFHLVVLGAFKRGKTTFLNALLGQDILPTAVVPLTSIVTLLEYGEHLHIQVVFKDGATRSISPEELPGYITEEGNPKNEKNVRHVQVKYPSDYLKDGLVLIDTPGVGSIYQNNDDETYQYLPQMDAAIFLLTVDPPISQAETDFLERIKPYAARTFFILNKIDYLDEQGLRQALEFSRRVLAERVHLDRPVLCPLSARLALQGKISGSQELLEKSGLPQFDRSLRQFLMEEKGRAILEAAVTKALGAAAELQLHLSLELKALHTPLQELVEKIGQFDRALEEMRQEQQDHTFILEGEINKLLRETEAAIGSFREEKTRELQREIDRLNEEKTNLSARELAETIKQAVNEQTEKFLSAWQPELEKETIRKYEQIVNRFVAKTNRLLDDVVRRAAEIFAIPVEGFSKLEIVPGKDPLFLSIGEEISTMFYVDPMKVQVMLPRFLSGPVIVRELKRRAEEQLDKNCGRIRHYLAEKVWLSSQQFKLSLEDKIRAASQGTREALERAVTLKQASEPEVRVAAATLEEAARKLDEIKHKLLTIKENINTIT</sequence>
<keyword evidence="1" id="KW-0175">Coiled coil</keyword>
<dbReference type="AlphaFoldDB" id="A0A2C6L3E8"/>
<dbReference type="Pfam" id="PF00350">
    <property type="entry name" value="Dynamin_N"/>
    <property type="match status" value="1"/>
</dbReference>
<evidence type="ECO:0000313" key="4">
    <source>
        <dbReference type="Proteomes" id="UP000222564"/>
    </source>
</evidence>
<evidence type="ECO:0000313" key="3">
    <source>
        <dbReference type="EMBL" id="PHJ39071.1"/>
    </source>
</evidence>
<dbReference type="InterPro" id="IPR045063">
    <property type="entry name" value="Dynamin_N"/>
</dbReference>
<dbReference type="PANTHER" id="PTHR43681:SF1">
    <property type="entry name" value="SARCALUMENIN"/>
    <property type="match status" value="1"/>
</dbReference>
<dbReference type="CDD" id="cd09912">
    <property type="entry name" value="DLP_2"/>
    <property type="match status" value="1"/>
</dbReference>
<dbReference type="Proteomes" id="UP000222564">
    <property type="component" value="Unassembled WGS sequence"/>
</dbReference>
<organism evidence="3 4">
    <name type="scientific">Desulforamulus profundi</name>
    <dbReference type="NCBI Taxonomy" id="1383067"/>
    <lineage>
        <taxon>Bacteria</taxon>
        <taxon>Bacillati</taxon>
        <taxon>Bacillota</taxon>
        <taxon>Clostridia</taxon>
        <taxon>Eubacteriales</taxon>
        <taxon>Peptococcaceae</taxon>
        <taxon>Desulforamulus</taxon>
    </lineage>
</organism>
<protein>
    <recommendedName>
        <fullName evidence="2">Dynamin N-terminal domain-containing protein</fullName>
    </recommendedName>
</protein>
<evidence type="ECO:0000256" key="1">
    <source>
        <dbReference type="SAM" id="Coils"/>
    </source>
</evidence>
<proteinExistence type="predicted"/>
<comment type="caution">
    <text evidence="3">The sequence shown here is derived from an EMBL/GenBank/DDBJ whole genome shotgun (WGS) entry which is preliminary data.</text>
</comment>
<dbReference type="InterPro" id="IPR051943">
    <property type="entry name" value="TRAFAC_Dynamin-like_GTPase"/>
</dbReference>